<feature type="transmembrane region" description="Helical" evidence="7">
    <location>
        <begin position="138"/>
        <end position="161"/>
    </location>
</feature>
<feature type="transmembrane region" description="Helical" evidence="7">
    <location>
        <begin position="247"/>
        <end position="264"/>
    </location>
</feature>
<reference evidence="9 10" key="1">
    <citation type="submission" date="2020-04" db="EMBL/GenBank/DDBJ databases">
        <title>Draft genome of Leeia sp. IMCC25680.</title>
        <authorList>
            <person name="Song J."/>
            <person name="Cho J.-C."/>
        </authorList>
    </citation>
    <scope>NUCLEOTIDE SEQUENCE [LARGE SCALE GENOMIC DNA]</scope>
    <source>
        <strain evidence="9 10">IMCC25680</strain>
    </source>
</reference>
<evidence type="ECO:0000259" key="8">
    <source>
        <dbReference type="PROSITE" id="PS50850"/>
    </source>
</evidence>
<feature type="transmembrane region" description="Helical" evidence="7">
    <location>
        <begin position="101"/>
        <end position="118"/>
    </location>
</feature>
<dbReference type="GO" id="GO:0022857">
    <property type="term" value="F:transmembrane transporter activity"/>
    <property type="evidence" value="ECO:0007669"/>
    <property type="project" value="InterPro"/>
</dbReference>
<evidence type="ECO:0000256" key="6">
    <source>
        <dbReference type="ARBA" id="ARBA00023136"/>
    </source>
</evidence>
<feature type="transmembrane region" description="Helical" evidence="7">
    <location>
        <begin position="211"/>
        <end position="227"/>
    </location>
</feature>
<dbReference type="PANTHER" id="PTHR23517:SF2">
    <property type="entry name" value="MULTIDRUG RESISTANCE PROTEIN MDTH"/>
    <property type="match status" value="1"/>
</dbReference>
<keyword evidence="3" id="KW-1003">Cell membrane</keyword>
<proteinExistence type="predicted"/>
<keyword evidence="4 7" id="KW-0812">Transmembrane</keyword>
<keyword evidence="6 7" id="KW-0472">Membrane</keyword>
<evidence type="ECO:0000256" key="2">
    <source>
        <dbReference type="ARBA" id="ARBA00022448"/>
    </source>
</evidence>
<accession>A0A847SAM5</accession>
<evidence type="ECO:0000256" key="3">
    <source>
        <dbReference type="ARBA" id="ARBA00022475"/>
    </source>
</evidence>
<organism evidence="9 10">
    <name type="scientific">Leeia aquatica</name>
    <dbReference type="NCBI Taxonomy" id="2725557"/>
    <lineage>
        <taxon>Bacteria</taxon>
        <taxon>Pseudomonadati</taxon>
        <taxon>Pseudomonadota</taxon>
        <taxon>Betaproteobacteria</taxon>
        <taxon>Neisseriales</taxon>
        <taxon>Leeiaceae</taxon>
        <taxon>Leeia</taxon>
    </lineage>
</organism>
<protein>
    <submittedName>
        <fullName evidence="9">MFS transporter</fullName>
    </submittedName>
</protein>
<dbReference type="GO" id="GO:0005886">
    <property type="term" value="C:plasma membrane"/>
    <property type="evidence" value="ECO:0007669"/>
    <property type="project" value="UniProtKB-SubCell"/>
</dbReference>
<feature type="transmembrane region" description="Helical" evidence="7">
    <location>
        <begin position="364"/>
        <end position="386"/>
    </location>
</feature>
<keyword evidence="2" id="KW-0813">Transport</keyword>
<dbReference type="InterPro" id="IPR036259">
    <property type="entry name" value="MFS_trans_sf"/>
</dbReference>
<dbReference type="PROSITE" id="PS50850">
    <property type="entry name" value="MFS"/>
    <property type="match status" value="1"/>
</dbReference>
<sequence>MSARSPHRIRLHSQWLVLFDNLLVITGFYLVFPMITVHFVENLGWSATLVSTGLALRSLTQQGLGLFGGAMADRWGSKPLIAAGLATRAASFLVLAEANSMAGLLLSCVIAGIGGALFDAPKTATIVKLTRPAERARYYALLGMLGTLCASGGAALGSWLLHWDFRWVAYAGAVSFGLASLVTLRFLPAFRVGVRQDNLFHGLRTAWQDKPYARFVLATAGYWLMWLQVMSTLPMLISRISGKTHVAWLYTLEMVLTLCVQYPLARWLAGRWRCEARLITGMSLMVLGLLLVGMANDNLTLWPALTLFLLGIVLGDPALQEAGASRIDARMRGSYLGLASLGMALAGSIGYIASGWLYEHALRWGLPALGWVVIALTGFLTLLLMYQVCYPMSRATLQATASRL</sequence>
<evidence type="ECO:0000313" key="9">
    <source>
        <dbReference type="EMBL" id="NLR76783.1"/>
    </source>
</evidence>
<dbReference type="SUPFAM" id="SSF103473">
    <property type="entry name" value="MFS general substrate transporter"/>
    <property type="match status" value="1"/>
</dbReference>
<feature type="transmembrane region" description="Helical" evidence="7">
    <location>
        <begin position="301"/>
        <end position="319"/>
    </location>
</feature>
<dbReference type="InterPro" id="IPR020846">
    <property type="entry name" value="MFS_dom"/>
</dbReference>
<dbReference type="CDD" id="cd17329">
    <property type="entry name" value="MFS_MdtH_MDR_like"/>
    <property type="match status" value="1"/>
</dbReference>
<feature type="transmembrane region" description="Helical" evidence="7">
    <location>
        <begin position="276"/>
        <end position="295"/>
    </location>
</feature>
<dbReference type="RefSeq" id="WP_168878461.1">
    <property type="nucleotide sequence ID" value="NZ_JABAIM010000005.1"/>
</dbReference>
<evidence type="ECO:0000256" key="4">
    <source>
        <dbReference type="ARBA" id="ARBA00022692"/>
    </source>
</evidence>
<dbReference type="PANTHER" id="PTHR23517">
    <property type="entry name" value="RESISTANCE PROTEIN MDTM, PUTATIVE-RELATED-RELATED"/>
    <property type="match status" value="1"/>
</dbReference>
<dbReference type="AlphaFoldDB" id="A0A847SAM5"/>
<evidence type="ECO:0000256" key="1">
    <source>
        <dbReference type="ARBA" id="ARBA00004651"/>
    </source>
</evidence>
<comment type="subcellular location">
    <subcellularLocation>
        <location evidence="1">Cell membrane</location>
        <topology evidence="1">Multi-pass membrane protein</topology>
    </subcellularLocation>
</comment>
<keyword evidence="5 7" id="KW-1133">Transmembrane helix</keyword>
<feature type="transmembrane region" description="Helical" evidence="7">
    <location>
        <begin position="335"/>
        <end position="358"/>
    </location>
</feature>
<feature type="transmembrane region" description="Helical" evidence="7">
    <location>
        <begin position="167"/>
        <end position="190"/>
    </location>
</feature>
<evidence type="ECO:0000256" key="7">
    <source>
        <dbReference type="SAM" id="Phobius"/>
    </source>
</evidence>
<evidence type="ECO:0000256" key="5">
    <source>
        <dbReference type="ARBA" id="ARBA00022989"/>
    </source>
</evidence>
<dbReference type="EMBL" id="JABAIM010000005">
    <property type="protein sequence ID" value="NLR76783.1"/>
    <property type="molecule type" value="Genomic_DNA"/>
</dbReference>
<feature type="transmembrane region" description="Helical" evidence="7">
    <location>
        <begin position="21"/>
        <end position="40"/>
    </location>
</feature>
<keyword evidence="10" id="KW-1185">Reference proteome</keyword>
<evidence type="ECO:0000313" key="10">
    <source>
        <dbReference type="Proteomes" id="UP000587991"/>
    </source>
</evidence>
<gene>
    <name evidence="9" type="ORF">HF682_16570</name>
</gene>
<dbReference type="Gene3D" id="1.20.1250.20">
    <property type="entry name" value="MFS general substrate transporter like domains"/>
    <property type="match status" value="1"/>
</dbReference>
<feature type="domain" description="Major facilitator superfamily (MFS) profile" evidence="8">
    <location>
        <begin position="13"/>
        <end position="393"/>
    </location>
</feature>
<dbReference type="InterPro" id="IPR011701">
    <property type="entry name" value="MFS"/>
</dbReference>
<dbReference type="Proteomes" id="UP000587991">
    <property type="component" value="Unassembled WGS sequence"/>
</dbReference>
<name>A0A847SAM5_9NEIS</name>
<dbReference type="Pfam" id="PF07690">
    <property type="entry name" value="MFS_1"/>
    <property type="match status" value="1"/>
</dbReference>
<comment type="caution">
    <text evidence="9">The sequence shown here is derived from an EMBL/GenBank/DDBJ whole genome shotgun (WGS) entry which is preliminary data.</text>
</comment>
<dbReference type="InterPro" id="IPR050171">
    <property type="entry name" value="MFS_Transporters"/>
</dbReference>